<organism evidence="2 3">
    <name type="scientific">Buttiauxella gaviniae</name>
    <dbReference type="NCBI Taxonomy" id="82990"/>
    <lineage>
        <taxon>Bacteria</taxon>
        <taxon>Pseudomonadati</taxon>
        <taxon>Pseudomonadota</taxon>
        <taxon>Gammaproteobacteria</taxon>
        <taxon>Enterobacterales</taxon>
        <taxon>Enterobacteriaceae</taxon>
        <taxon>Buttiauxella</taxon>
    </lineage>
</organism>
<evidence type="ECO:0000313" key="3">
    <source>
        <dbReference type="Proteomes" id="UP001555342"/>
    </source>
</evidence>
<evidence type="ECO:0000313" key="2">
    <source>
        <dbReference type="EMBL" id="MEW7312177.1"/>
    </source>
</evidence>
<keyword evidence="3" id="KW-1185">Reference proteome</keyword>
<proteinExistence type="predicted"/>
<dbReference type="RefSeq" id="WP_367594441.1">
    <property type="nucleotide sequence ID" value="NZ_JBFMVT010000002.1"/>
</dbReference>
<keyword evidence="1" id="KW-0472">Membrane</keyword>
<sequence length="174" mass="19672">MKPFTAIASLRTQTCVIFVVCAAILSSLGLYLYLTANDHPHHLVCRATLQVVRDNTSFRGIVDFKSEEGDGKGIAHINGIINLNPHEEYTVQRTILFTHSDYGLSPVWVSRQIIISNRETSPPGVLQQFLPNFYLKNSDVTDIDIFSLNKEANLITREGIPYLYCQKYLLPEDE</sequence>
<name>A0ABV3NRL2_9ENTR</name>
<gene>
    <name evidence="2" type="ORF">AB1E22_05550</name>
</gene>
<evidence type="ECO:0008006" key="4">
    <source>
        <dbReference type="Google" id="ProtNLM"/>
    </source>
</evidence>
<dbReference type="Proteomes" id="UP001555342">
    <property type="component" value="Unassembled WGS sequence"/>
</dbReference>
<accession>A0ABV3NRL2</accession>
<keyword evidence="1" id="KW-0812">Transmembrane</keyword>
<comment type="caution">
    <text evidence="2">The sequence shown here is derived from an EMBL/GenBank/DDBJ whole genome shotgun (WGS) entry which is preliminary data.</text>
</comment>
<protein>
    <recommendedName>
        <fullName evidence="4">FidL-like membrane protein</fullName>
    </recommendedName>
</protein>
<evidence type="ECO:0000256" key="1">
    <source>
        <dbReference type="SAM" id="Phobius"/>
    </source>
</evidence>
<reference evidence="2 3" key="1">
    <citation type="submission" date="2024-07" db="EMBL/GenBank/DDBJ databases">
        <authorList>
            <person name="Wang L."/>
        </authorList>
    </citation>
    <scope>NUCLEOTIDE SEQUENCE [LARGE SCALE GENOMIC DNA]</scope>
    <source>
        <strain evidence="2 3">WL359</strain>
    </source>
</reference>
<keyword evidence="1" id="KW-1133">Transmembrane helix</keyword>
<dbReference type="EMBL" id="JBFMVT010000002">
    <property type="protein sequence ID" value="MEW7312177.1"/>
    <property type="molecule type" value="Genomic_DNA"/>
</dbReference>
<feature type="transmembrane region" description="Helical" evidence="1">
    <location>
        <begin position="12"/>
        <end position="34"/>
    </location>
</feature>